<name>A0AA38RIM8_9PEZI</name>
<dbReference type="Proteomes" id="UP001174694">
    <property type="component" value="Unassembled WGS sequence"/>
</dbReference>
<evidence type="ECO:0000256" key="1">
    <source>
        <dbReference type="SAM" id="MobiDB-lite"/>
    </source>
</evidence>
<keyword evidence="2" id="KW-0472">Membrane</keyword>
<organism evidence="3 4">
    <name type="scientific">Pleurostoma richardsiae</name>
    <dbReference type="NCBI Taxonomy" id="41990"/>
    <lineage>
        <taxon>Eukaryota</taxon>
        <taxon>Fungi</taxon>
        <taxon>Dikarya</taxon>
        <taxon>Ascomycota</taxon>
        <taxon>Pezizomycotina</taxon>
        <taxon>Sordariomycetes</taxon>
        <taxon>Sordariomycetidae</taxon>
        <taxon>Calosphaeriales</taxon>
        <taxon>Pleurostomataceae</taxon>
        <taxon>Pleurostoma</taxon>
    </lineage>
</organism>
<accession>A0AA38RIM8</accession>
<feature type="compositionally biased region" description="Low complexity" evidence="1">
    <location>
        <begin position="261"/>
        <end position="271"/>
    </location>
</feature>
<sequence>MMTSTFSTFPPPLPTPTPGPPSGPPSGKPLTSDQIAGIALGVIFFIVLIILLAFLLRRLIQRRRRKIAEMRQRVTPPGTTAAVAVGSPPSGGSSGGLTGQGEVRIVIRPAASSRDGQGGSTAWPMPPGHEGSQTYSFFVEESAQPTGETTPQDPGAWSVASEWGGSGSPSPGTAAVSRRHSGVPSSNVLGRGGASGSATPSREASRRNSGAVAGGSSLDAESSSAAAGSSVGAGFGTRLAPPPQGHAGTRGRGNGGGLGYTFGSLGIGRAV</sequence>
<feature type="region of interest" description="Disordered" evidence="1">
    <location>
        <begin position="78"/>
        <end position="98"/>
    </location>
</feature>
<feature type="region of interest" description="Disordered" evidence="1">
    <location>
        <begin position="110"/>
        <end position="271"/>
    </location>
</feature>
<comment type="caution">
    <text evidence="3">The sequence shown here is derived from an EMBL/GenBank/DDBJ whole genome shotgun (WGS) entry which is preliminary data.</text>
</comment>
<evidence type="ECO:0000256" key="2">
    <source>
        <dbReference type="SAM" id="Phobius"/>
    </source>
</evidence>
<evidence type="ECO:0000313" key="3">
    <source>
        <dbReference type="EMBL" id="KAJ9142451.1"/>
    </source>
</evidence>
<feature type="compositionally biased region" description="Low complexity" evidence="1">
    <location>
        <begin position="214"/>
        <end position="232"/>
    </location>
</feature>
<evidence type="ECO:0008006" key="5">
    <source>
        <dbReference type="Google" id="ProtNLM"/>
    </source>
</evidence>
<feature type="compositionally biased region" description="Gly residues" evidence="1">
    <location>
        <begin position="248"/>
        <end position="260"/>
    </location>
</feature>
<feature type="transmembrane region" description="Helical" evidence="2">
    <location>
        <begin position="35"/>
        <end position="56"/>
    </location>
</feature>
<protein>
    <recommendedName>
        <fullName evidence="5">Transmembrane protein</fullName>
    </recommendedName>
</protein>
<proteinExistence type="predicted"/>
<gene>
    <name evidence="3" type="ORF">NKR23_g7248</name>
</gene>
<dbReference type="AlphaFoldDB" id="A0AA38RIM8"/>
<keyword evidence="4" id="KW-1185">Reference proteome</keyword>
<keyword evidence="2" id="KW-0812">Transmembrane</keyword>
<feature type="compositionally biased region" description="Polar residues" evidence="1">
    <location>
        <begin position="143"/>
        <end position="152"/>
    </location>
</feature>
<evidence type="ECO:0000313" key="4">
    <source>
        <dbReference type="Proteomes" id="UP001174694"/>
    </source>
</evidence>
<reference evidence="3" key="1">
    <citation type="submission" date="2022-07" db="EMBL/GenBank/DDBJ databases">
        <title>Fungi with potential for degradation of polypropylene.</title>
        <authorList>
            <person name="Gostincar C."/>
        </authorList>
    </citation>
    <scope>NUCLEOTIDE SEQUENCE</scope>
    <source>
        <strain evidence="3">EXF-13308</strain>
    </source>
</reference>
<feature type="region of interest" description="Disordered" evidence="1">
    <location>
        <begin position="1"/>
        <end position="30"/>
    </location>
</feature>
<feature type="compositionally biased region" description="Pro residues" evidence="1">
    <location>
        <begin position="9"/>
        <end position="27"/>
    </location>
</feature>
<keyword evidence="2" id="KW-1133">Transmembrane helix</keyword>
<dbReference type="EMBL" id="JANBVO010000022">
    <property type="protein sequence ID" value="KAJ9142451.1"/>
    <property type="molecule type" value="Genomic_DNA"/>
</dbReference>